<keyword evidence="6" id="KW-1185">Reference proteome</keyword>
<proteinExistence type="inferred from homology"/>
<dbReference type="Pfam" id="PF00171">
    <property type="entry name" value="Aldedh"/>
    <property type="match status" value="1"/>
</dbReference>
<comment type="similarity">
    <text evidence="1">Belongs to the aldehyde dehydrogenase family.</text>
</comment>
<sequence length="478" mass="50669">MSSAPTTIPSWIGGKEEFASVTFAVTDPSTGEVCWEVSSVSEQDARRVADTAQAAFPAWAATKPLARQAILFKAADLMEERADDLVAYMCTEMGTDAGTARQLIVGLAITMMRDIACRICEVCGTVPRLGNDGQSCMVWKEPYGVVLGIVPWNAPYVFGVRAAATAIATGNTAILKSSEMTPRCYWALGRLFHDAGVPAGVVNVVCCRRTDAPSVVNAMIEHPAVKKVNFTGSASVGRKVAQHCGLHLKPTLLELGGKNSAIILPDADLQKAAQDCLIGAFANSGQICMSTDIIIVHKDIANEFLQTLKQTATAMQDSSESLPVVVSSSAVSRIAAMIEDATKKGGEVFHGGLPPPGQKTAQVIPTVIGGVSNDMILWTEEAFGPLVGYRLFSAEGEAVKLANSQGYGLSASVFTRDLRKAFALARMLASGQVHINSMTVNGAEGVPFGGVKNSGWGRFNAKEGMEEFLTTKTVTWDD</sequence>
<dbReference type="SUPFAM" id="SSF53720">
    <property type="entry name" value="ALDH-like"/>
    <property type="match status" value="1"/>
</dbReference>
<accession>A0A1L7WS72</accession>
<evidence type="ECO:0000256" key="1">
    <source>
        <dbReference type="ARBA" id="ARBA00009986"/>
    </source>
</evidence>
<keyword evidence="3" id="KW-0560">Oxidoreductase</keyword>
<dbReference type="AlphaFoldDB" id="A0A1L7WS72"/>
<organism evidence="5 6">
    <name type="scientific">Phialocephala subalpina</name>
    <dbReference type="NCBI Taxonomy" id="576137"/>
    <lineage>
        <taxon>Eukaryota</taxon>
        <taxon>Fungi</taxon>
        <taxon>Dikarya</taxon>
        <taxon>Ascomycota</taxon>
        <taxon>Pezizomycotina</taxon>
        <taxon>Leotiomycetes</taxon>
        <taxon>Helotiales</taxon>
        <taxon>Mollisiaceae</taxon>
        <taxon>Phialocephala</taxon>
        <taxon>Phialocephala fortinii species complex</taxon>
    </lineage>
</organism>
<dbReference type="InterPro" id="IPR016161">
    <property type="entry name" value="Ald_DH/histidinol_DH"/>
</dbReference>
<evidence type="ECO:0000259" key="4">
    <source>
        <dbReference type="Pfam" id="PF00171"/>
    </source>
</evidence>
<dbReference type="GO" id="GO:0009450">
    <property type="term" value="P:gamma-aminobutyric acid catabolic process"/>
    <property type="evidence" value="ECO:0007669"/>
    <property type="project" value="TreeGrafter"/>
</dbReference>
<dbReference type="FunFam" id="3.40.605.10:FF:000012">
    <property type="entry name" value="NAD-dependent succinate-semialdehyde dehydrogenase"/>
    <property type="match status" value="1"/>
</dbReference>
<dbReference type="OrthoDB" id="310895at2759"/>
<reference evidence="5 6" key="1">
    <citation type="submission" date="2016-03" db="EMBL/GenBank/DDBJ databases">
        <authorList>
            <person name="Ploux O."/>
        </authorList>
    </citation>
    <scope>NUCLEOTIDE SEQUENCE [LARGE SCALE GENOMIC DNA]</scope>
    <source>
        <strain evidence="5 6">UAMH 11012</strain>
    </source>
</reference>
<name>A0A1L7WS72_9HELO</name>
<dbReference type="EMBL" id="FJOG01000006">
    <property type="protein sequence ID" value="CZR55628.1"/>
    <property type="molecule type" value="Genomic_DNA"/>
</dbReference>
<evidence type="ECO:0000313" key="6">
    <source>
        <dbReference type="Proteomes" id="UP000184330"/>
    </source>
</evidence>
<feature type="domain" description="Aldehyde dehydrogenase" evidence="4">
    <location>
        <begin position="21"/>
        <end position="474"/>
    </location>
</feature>
<dbReference type="GO" id="GO:0004777">
    <property type="term" value="F:succinate-semialdehyde dehydrogenase (NAD+) activity"/>
    <property type="evidence" value="ECO:0007669"/>
    <property type="project" value="TreeGrafter"/>
</dbReference>
<dbReference type="InterPro" id="IPR016163">
    <property type="entry name" value="Ald_DH_C"/>
</dbReference>
<dbReference type="STRING" id="576137.A0A1L7WS72"/>
<dbReference type="PANTHER" id="PTHR43353:SF2">
    <property type="entry name" value="ALDEHYDE DEHYDROGENASE FAMILY PROTEIN (AFU_ORTHOLOGUE AFUA_8G05520)"/>
    <property type="match status" value="1"/>
</dbReference>
<dbReference type="PANTHER" id="PTHR43353">
    <property type="entry name" value="SUCCINATE-SEMIALDEHYDE DEHYDROGENASE, MITOCHONDRIAL"/>
    <property type="match status" value="1"/>
</dbReference>
<gene>
    <name evidence="5" type="ORF">PAC_05516</name>
</gene>
<keyword evidence="2" id="KW-0521">NADP</keyword>
<dbReference type="InterPro" id="IPR016162">
    <property type="entry name" value="Ald_DH_N"/>
</dbReference>
<dbReference type="Gene3D" id="3.40.605.10">
    <property type="entry name" value="Aldehyde Dehydrogenase, Chain A, domain 1"/>
    <property type="match status" value="1"/>
</dbReference>
<evidence type="ECO:0000256" key="2">
    <source>
        <dbReference type="ARBA" id="ARBA00022857"/>
    </source>
</evidence>
<dbReference type="Gene3D" id="3.40.309.10">
    <property type="entry name" value="Aldehyde Dehydrogenase, Chain A, domain 2"/>
    <property type="match status" value="1"/>
</dbReference>
<dbReference type="Proteomes" id="UP000184330">
    <property type="component" value="Unassembled WGS sequence"/>
</dbReference>
<protein>
    <submittedName>
        <fullName evidence="5">Related to aldehyde dehydrogenase</fullName>
    </submittedName>
</protein>
<dbReference type="InterPro" id="IPR050740">
    <property type="entry name" value="Aldehyde_DH_Superfamily"/>
</dbReference>
<dbReference type="InterPro" id="IPR015590">
    <property type="entry name" value="Aldehyde_DH_dom"/>
</dbReference>
<evidence type="ECO:0000313" key="5">
    <source>
        <dbReference type="EMBL" id="CZR55628.1"/>
    </source>
</evidence>
<evidence type="ECO:0000256" key="3">
    <source>
        <dbReference type="ARBA" id="ARBA00023002"/>
    </source>
</evidence>